<evidence type="ECO:0000256" key="14">
    <source>
        <dbReference type="ARBA" id="ARBA00049402"/>
    </source>
</evidence>
<dbReference type="Gene3D" id="3.40.50.2020">
    <property type="match status" value="1"/>
</dbReference>
<comment type="pathway">
    <text evidence="3 15">Purine metabolism; IMP biosynthesis via salvage pathway; IMP from hypoxanthine: step 1/1.</text>
</comment>
<comment type="catalytic activity">
    <reaction evidence="13">
        <text>GMP + diphosphate = guanine + 5-phospho-alpha-D-ribose 1-diphosphate</text>
        <dbReference type="Rhea" id="RHEA:25424"/>
        <dbReference type="ChEBI" id="CHEBI:16235"/>
        <dbReference type="ChEBI" id="CHEBI:33019"/>
        <dbReference type="ChEBI" id="CHEBI:58017"/>
        <dbReference type="ChEBI" id="CHEBI:58115"/>
        <dbReference type="EC" id="2.4.2.8"/>
    </reaction>
    <physiologicalReaction direction="right-to-left" evidence="13">
        <dbReference type="Rhea" id="RHEA:25426"/>
    </physiologicalReaction>
</comment>
<dbReference type="GO" id="GO:0000166">
    <property type="term" value="F:nucleotide binding"/>
    <property type="evidence" value="ECO:0007669"/>
    <property type="project" value="UniProtKB-KW"/>
</dbReference>
<dbReference type="HOGENOM" id="CLU_073615_0_0_0"/>
<evidence type="ECO:0000256" key="5">
    <source>
        <dbReference type="ARBA" id="ARBA00011895"/>
    </source>
</evidence>
<keyword evidence="8 15" id="KW-0808">Transferase</keyword>
<evidence type="ECO:0000256" key="7">
    <source>
        <dbReference type="ARBA" id="ARBA00022676"/>
    </source>
</evidence>
<keyword evidence="6 15" id="KW-0963">Cytoplasm</keyword>
<dbReference type="GO" id="GO:0000287">
    <property type="term" value="F:magnesium ion binding"/>
    <property type="evidence" value="ECO:0007669"/>
    <property type="project" value="TreeGrafter"/>
</dbReference>
<sequence>MKHHIEELISEEKIAKRIEELGKQISEDFKDEEVILVALLRGSALFLADISRKITSKCRIDFMCVSSYGNEMNTSGNINIKKDLDEDICGKNVLIIEDIIDTGTTLYKIKEFLLQRNPKTLKICTLLDKPSRRIHDVKVDYVGFTIPDVFIVGYGIDYAQQYRTLPYLGEVVQDKE</sequence>
<evidence type="ECO:0000313" key="17">
    <source>
        <dbReference type="EMBL" id="AKC95826.1"/>
    </source>
</evidence>
<evidence type="ECO:0000256" key="6">
    <source>
        <dbReference type="ARBA" id="ARBA00022490"/>
    </source>
</evidence>
<dbReference type="GO" id="GO:0006178">
    <property type="term" value="P:guanine salvage"/>
    <property type="evidence" value="ECO:0007669"/>
    <property type="project" value="TreeGrafter"/>
</dbReference>
<evidence type="ECO:0000256" key="12">
    <source>
        <dbReference type="ARBA" id="ARBA00022842"/>
    </source>
</evidence>
<comment type="catalytic activity">
    <reaction evidence="14">
        <text>IMP + diphosphate = hypoxanthine + 5-phospho-alpha-D-ribose 1-diphosphate</text>
        <dbReference type="Rhea" id="RHEA:17973"/>
        <dbReference type="ChEBI" id="CHEBI:17368"/>
        <dbReference type="ChEBI" id="CHEBI:33019"/>
        <dbReference type="ChEBI" id="CHEBI:58017"/>
        <dbReference type="ChEBI" id="CHEBI:58053"/>
        <dbReference type="EC" id="2.4.2.8"/>
    </reaction>
    <physiologicalReaction direction="right-to-left" evidence="14">
        <dbReference type="Rhea" id="RHEA:17975"/>
    </physiologicalReaction>
</comment>
<comment type="similarity">
    <text evidence="4 15">Belongs to the purine/pyrimidine phosphoribosyltransferase family.</text>
</comment>
<evidence type="ECO:0000256" key="1">
    <source>
        <dbReference type="ARBA" id="ARBA00001946"/>
    </source>
</evidence>
<dbReference type="UniPathway" id="UPA00591">
    <property type="reaction ID" value="UER00648"/>
</dbReference>
<dbReference type="InterPro" id="IPR005904">
    <property type="entry name" value="Hxn_phspho_trans"/>
</dbReference>
<dbReference type="PANTHER" id="PTHR43340:SF1">
    <property type="entry name" value="HYPOXANTHINE PHOSPHORIBOSYLTRANSFERASE"/>
    <property type="match status" value="1"/>
</dbReference>
<gene>
    <name evidence="17" type="ORF">VC03_04910</name>
</gene>
<keyword evidence="9 15" id="KW-0479">Metal-binding</keyword>
<dbReference type="GO" id="GO:0005829">
    <property type="term" value="C:cytosol"/>
    <property type="evidence" value="ECO:0007669"/>
    <property type="project" value="TreeGrafter"/>
</dbReference>
<dbReference type="InterPro" id="IPR029057">
    <property type="entry name" value="PRTase-like"/>
</dbReference>
<dbReference type="EMBL" id="CP011280">
    <property type="protein sequence ID" value="AKC95826.1"/>
    <property type="molecule type" value="Genomic_DNA"/>
</dbReference>
<dbReference type="AlphaFoldDB" id="A0A0E3ZBH6"/>
<evidence type="ECO:0000259" key="16">
    <source>
        <dbReference type="Pfam" id="PF00156"/>
    </source>
</evidence>
<evidence type="ECO:0000256" key="10">
    <source>
        <dbReference type="ARBA" id="ARBA00022726"/>
    </source>
</evidence>
<evidence type="ECO:0000256" key="13">
    <source>
        <dbReference type="ARBA" id="ARBA00048811"/>
    </source>
</evidence>
<dbReference type="KEGG" id="sns:VC03_04910"/>
<reference evidence="17 18" key="1">
    <citation type="journal article" date="2012" name="BMC Genomics">
        <title>Genomic sequence analysis and characterization of Sneathia amnii sp. nov.</title>
        <authorList>
            <consortium name="Vaginal Microbiome Consortium (additional members)"/>
            <person name="Harwich M.D.Jr."/>
            <person name="Serrano M.G."/>
            <person name="Fettweis J.M."/>
            <person name="Alves J.M."/>
            <person name="Reimers M.A."/>
            <person name="Buck G.A."/>
            <person name="Jefferson K.K."/>
        </authorList>
    </citation>
    <scope>NUCLEOTIDE SEQUENCE [LARGE SCALE GENOMIC DNA]</scope>
    <source>
        <strain evidence="17 18">SN35</strain>
    </source>
</reference>
<dbReference type="EC" id="2.4.2.8" evidence="5 15"/>
<protein>
    <recommendedName>
        <fullName evidence="5 15">Hypoxanthine phosphoribosyltransferase</fullName>
        <ecNumber evidence="5 15">2.4.2.8</ecNumber>
    </recommendedName>
</protein>
<dbReference type="OrthoDB" id="9802824at2"/>
<keyword evidence="18" id="KW-1185">Reference proteome</keyword>
<evidence type="ECO:0000256" key="4">
    <source>
        <dbReference type="ARBA" id="ARBA00008391"/>
    </source>
</evidence>
<dbReference type="NCBIfam" id="TIGR01203">
    <property type="entry name" value="HGPRTase"/>
    <property type="match status" value="1"/>
</dbReference>
<dbReference type="FunFam" id="3.40.50.2020:FF:000006">
    <property type="entry name" value="Hypoxanthine phosphoribosyltransferase"/>
    <property type="match status" value="1"/>
</dbReference>
<dbReference type="GO" id="GO:0006166">
    <property type="term" value="P:purine ribonucleoside salvage"/>
    <property type="evidence" value="ECO:0007669"/>
    <property type="project" value="UniProtKB-KW"/>
</dbReference>
<dbReference type="Proteomes" id="UP000033103">
    <property type="component" value="Chromosome"/>
</dbReference>
<dbReference type="GO" id="GO:0032263">
    <property type="term" value="P:GMP salvage"/>
    <property type="evidence" value="ECO:0007669"/>
    <property type="project" value="TreeGrafter"/>
</dbReference>
<evidence type="ECO:0000256" key="11">
    <source>
        <dbReference type="ARBA" id="ARBA00022741"/>
    </source>
</evidence>
<proteinExistence type="inferred from homology"/>
<comment type="subcellular location">
    <subcellularLocation>
        <location evidence="2 15">Cytoplasm</location>
    </subcellularLocation>
</comment>
<evidence type="ECO:0000313" key="18">
    <source>
        <dbReference type="Proteomes" id="UP000033103"/>
    </source>
</evidence>
<dbReference type="PANTHER" id="PTHR43340">
    <property type="entry name" value="HYPOXANTHINE-GUANINE PHOSPHORIBOSYLTRANSFERASE"/>
    <property type="match status" value="1"/>
</dbReference>
<dbReference type="InterPro" id="IPR050408">
    <property type="entry name" value="HGPRT"/>
</dbReference>
<name>A0A0E3ZBH6_9FUSO</name>
<dbReference type="GO" id="GO:0004422">
    <property type="term" value="F:hypoxanthine phosphoribosyltransferase activity"/>
    <property type="evidence" value="ECO:0007669"/>
    <property type="project" value="InterPro"/>
</dbReference>
<dbReference type="PATRIC" id="fig|1069640.6.peg.974"/>
<dbReference type="GO" id="GO:0032264">
    <property type="term" value="P:IMP salvage"/>
    <property type="evidence" value="ECO:0007669"/>
    <property type="project" value="UniProtKB-UniPathway"/>
</dbReference>
<keyword evidence="12 15" id="KW-0460">Magnesium</keyword>
<feature type="domain" description="Phosphoribosyltransferase" evidence="16">
    <location>
        <begin position="6"/>
        <end position="158"/>
    </location>
</feature>
<dbReference type="GO" id="GO:0046100">
    <property type="term" value="P:hypoxanthine metabolic process"/>
    <property type="evidence" value="ECO:0007669"/>
    <property type="project" value="TreeGrafter"/>
</dbReference>
<accession>A0A0E3ZBH6</accession>
<dbReference type="RefSeq" id="WP_046328930.1">
    <property type="nucleotide sequence ID" value="NZ_CAUPIC010000003.1"/>
</dbReference>
<dbReference type="CDD" id="cd06223">
    <property type="entry name" value="PRTases_typeI"/>
    <property type="match status" value="1"/>
</dbReference>
<evidence type="ECO:0000256" key="9">
    <source>
        <dbReference type="ARBA" id="ARBA00022723"/>
    </source>
</evidence>
<keyword evidence="11 15" id="KW-0547">Nucleotide-binding</keyword>
<dbReference type="GO" id="GO:0052657">
    <property type="term" value="F:guanine phosphoribosyltransferase activity"/>
    <property type="evidence" value="ECO:0007669"/>
    <property type="project" value="UniProtKB-ARBA"/>
</dbReference>
<keyword evidence="10 15" id="KW-0660">Purine salvage</keyword>
<dbReference type="STRING" id="187101.VC03_04910"/>
<dbReference type="SUPFAM" id="SSF53271">
    <property type="entry name" value="PRTase-like"/>
    <property type="match status" value="1"/>
</dbReference>
<comment type="cofactor">
    <cofactor evidence="1 15">
        <name>Mg(2+)</name>
        <dbReference type="ChEBI" id="CHEBI:18420"/>
    </cofactor>
</comment>
<organism evidence="17 18">
    <name type="scientific">Sneathia vaginalis</name>
    <dbReference type="NCBI Taxonomy" id="187101"/>
    <lineage>
        <taxon>Bacteria</taxon>
        <taxon>Fusobacteriati</taxon>
        <taxon>Fusobacteriota</taxon>
        <taxon>Fusobacteriia</taxon>
        <taxon>Fusobacteriales</taxon>
        <taxon>Leptotrichiaceae</taxon>
        <taxon>Sneathia</taxon>
    </lineage>
</organism>
<evidence type="ECO:0000256" key="15">
    <source>
        <dbReference type="RuleBase" id="RU364099"/>
    </source>
</evidence>
<dbReference type="InterPro" id="IPR000836">
    <property type="entry name" value="PRTase_dom"/>
</dbReference>
<keyword evidence="7 15" id="KW-0328">Glycosyltransferase</keyword>
<evidence type="ECO:0000256" key="2">
    <source>
        <dbReference type="ARBA" id="ARBA00004496"/>
    </source>
</evidence>
<dbReference type="Pfam" id="PF00156">
    <property type="entry name" value="Pribosyltran"/>
    <property type="match status" value="1"/>
</dbReference>
<evidence type="ECO:0000256" key="3">
    <source>
        <dbReference type="ARBA" id="ARBA00004669"/>
    </source>
</evidence>
<evidence type="ECO:0000256" key="8">
    <source>
        <dbReference type="ARBA" id="ARBA00022679"/>
    </source>
</evidence>